<feature type="domain" description="HTH cro/C1-type" evidence="1">
    <location>
        <begin position="152"/>
        <end position="209"/>
    </location>
</feature>
<evidence type="ECO:0000313" key="3">
    <source>
        <dbReference type="Proteomes" id="UP000184301"/>
    </source>
</evidence>
<dbReference type="OrthoDB" id="1664989at2"/>
<dbReference type="SMART" id="SM00530">
    <property type="entry name" value="HTH_XRE"/>
    <property type="match status" value="1"/>
</dbReference>
<sequence length="211" mass="24419">MTHAYSEHYLDDARENLGEMVDYAVNACHLDIDEFWEMFLVSGYAHSFEVGNPKIICGHSGTELVYEVLRKIGIEMEFPKPQVEYDYSPEYWSGWILAYYQWNIGMPFQEIYKYMKMYELANLYHPLHEAPEQKVIGAISERIRLLSYATKLQQLRKASGYSQRELAEKSGVSIRMIQQYETQTKDISKAAGGTIRALANVLGCRMEDLVC</sequence>
<dbReference type="AlphaFoldDB" id="A0A1M6K004"/>
<reference evidence="2 3" key="1">
    <citation type="submission" date="2016-11" db="EMBL/GenBank/DDBJ databases">
        <authorList>
            <person name="Jaros S."/>
            <person name="Januszkiewicz K."/>
            <person name="Wedrychowicz H."/>
        </authorList>
    </citation>
    <scope>NUCLEOTIDE SEQUENCE [LARGE SCALE GENOMIC DNA]</scope>
    <source>
        <strain evidence="2 3">DSM 15480</strain>
    </source>
</reference>
<protein>
    <submittedName>
        <fullName evidence="2">Helix-turn-helix</fullName>
    </submittedName>
</protein>
<dbReference type="RefSeq" id="WP_073105487.1">
    <property type="nucleotide sequence ID" value="NZ_FQZY01000010.1"/>
</dbReference>
<dbReference type="EMBL" id="FQZY01000010">
    <property type="protein sequence ID" value="SHJ52295.1"/>
    <property type="molecule type" value="Genomic_DNA"/>
</dbReference>
<dbReference type="InterPro" id="IPR001387">
    <property type="entry name" value="Cro/C1-type_HTH"/>
</dbReference>
<gene>
    <name evidence="2" type="ORF">SAMN02745243_00800</name>
</gene>
<dbReference type="InterPro" id="IPR010982">
    <property type="entry name" value="Lambda_DNA-bd_dom_sf"/>
</dbReference>
<dbReference type="SUPFAM" id="SSF47413">
    <property type="entry name" value="lambda repressor-like DNA-binding domains"/>
    <property type="match status" value="1"/>
</dbReference>
<proteinExistence type="predicted"/>
<evidence type="ECO:0000259" key="1">
    <source>
        <dbReference type="PROSITE" id="PS50943"/>
    </source>
</evidence>
<organism evidence="2 3">
    <name type="scientific">Hespellia stercorisuis DSM 15480</name>
    <dbReference type="NCBI Taxonomy" id="1121950"/>
    <lineage>
        <taxon>Bacteria</taxon>
        <taxon>Bacillati</taxon>
        <taxon>Bacillota</taxon>
        <taxon>Clostridia</taxon>
        <taxon>Lachnospirales</taxon>
        <taxon>Lachnospiraceae</taxon>
        <taxon>Hespellia</taxon>
    </lineage>
</organism>
<evidence type="ECO:0000313" key="2">
    <source>
        <dbReference type="EMBL" id="SHJ52295.1"/>
    </source>
</evidence>
<dbReference type="Pfam" id="PF01381">
    <property type="entry name" value="HTH_3"/>
    <property type="match status" value="1"/>
</dbReference>
<dbReference type="Proteomes" id="UP000184301">
    <property type="component" value="Unassembled WGS sequence"/>
</dbReference>
<dbReference type="PROSITE" id="PS50943">
    <property type="entry name" value="HTH_CROC1"/>
    <property type="match status" value="1"/>
</dbReference>
<name>A0A1M6K004_9FIRM</name>
<dbReference type="CDD" id="cd00093">
    <property type="entry name" value="HTH_XRE"/>
    <property type="match status" value="1"/>
</dbReference>
<dbReference type="Gene3D" id="1.10.260.40">
    <property type="entry name" value="lambda repressor-like DNA-binding domains"/>
    <property type="match status" value="1"/>
</dbReference>
<accession>A0A1M6K004</accession>
<dbReference type="STRING" id="1121950.SAMN02745243_00800"/>
<keyword evidence="3" id="KW-1185">Reference proteome</keyword>
<dbReference type="GO" id="GO:0003677">
    <property type="term" value="F:DNA binding"/>
    <property type="evidence" value="ECO:0007669"/>
    <property type="project" value="InterPro"/>
</dbReference>